<sequence length="111" mass="12349">MKTPKPLPPPTDDERRIAGEAARDLRAAIADPSTMGVKGVMHVDYSRPRRSEWLTTWSNLPGFFRSGRHYTHACLPGWVYARHEIKAEMIPDLEALAERGVRPIEATGAAA</sequence>
<reference evidence="4" key="2">
    <citation type="journal article" date="2019" name="Int. J. Syst. Evol. Microbiol.">
        <title>The Global Catalogue of Microorganisms (GCM) 10K type strain sequencing project: providing services to taxonomists for standard genome sequencing and annotation.</title>
        <authorList>
            <consortium name="The Broad Institute Genomics Platform"/>
            <consortium name="The Broad Institute Genome Sequencing Center for Infectious Disease"/>
            <person name="Wu L."/>
            <person name="Ma J."/>
        </authorList>
    </citation>
    <scope>NUCLEOTIDE SEQUENCE [LARGE SCALE GENOMIC DNA]</scope>
    <source>
        <strain evidence="4">NBRC 107710</strain>
    </source>
</reference>
<evidence type="ECO:0000313" key="3">
    <source>
        <dbReference type="Proteomes" id="UP000517759"/>
    </source>
</evidence>
<evidence type="ECO:0000313" key="2">
    <source>
        <dbReference type="EMBL" id="MBB3905068.1"/>
    </source>
</evidence>
<reference evidence="2 3" key="3">
    <citation type="submission" date="2020-08" db="EMBL/GenBank/DDBJ databases">
        <title>Genomic Encyclopedia of Type Strains, Phase IV (KMG-IV): sequencing the most valuable type-strain genomes for metagenomic binning, comparative biology and taxonomic classification.</title>
        <authorList>
            <person name="Goeker M."/>
        </authorList>
    </citation>
    <scope>NUCLEOTIDE SEQUENCE [LARGE SCALE GENOMIC DNA]</scope>
    <source>
        <strain evidence="2 3">DSM 24105</strain>
    </source>
</reference>
<dbReference type="Proteomes" id="UP000517759">
    <property type="component" value="Unassembled WGS sequence"/>
</dbReference>
<proteinExistence type="predicted"/>
<gene>
    <name evidence="1" type="ORF">GCM10007884_24120</name>
    <name evidence="2" type="ORF">GGR33_004596</name>
</gene>
<name>A0A7W6ALY6_9HYPH</name>
<dbReference type="EMBL" id="JACIDN010000010">
    <property type="protein sequence ID" value="MBB3905068.1"/>
    <property type="molecule type" value="Genomic_DNA"/>
</dbReference>
<dbReference type="EMBL" id="BSPG01000011">
    <property type="protein sequence ID" value="GLS44424.1"/>
    <property type="molecule type" value="Genomic_DNA"/>
</dbReference>
<reference evidence="1" key="4">
    <citation type="submission" date="2023-01" db="EMBL/GenBank/DDBJ databases">
        <title>Draft genome sequence of Methylobacterium brachythecii strain NBRC 107710.</title>
        <authorList>
            <person name="Sun Q."/>
            <person name="Mori K."/>
        </authorList>
    </citation>
    <scope>NUCLEOTIDE SEQUENCE</scope>
    <source>
        <strain evidence="1">NBRC 107710</strain>
    </source>
</reference>
<accession>A0A7W6ALY6</accession>
<reference evidence="1" key="1">
    <citation type="journal article" date="2014" name="Int. J. Syst. Evol. Microbiol.">
        <title>Complete genome of a new Firmicutes species belonging to the dominant human colonic microbiota ('Ruminococcus bicirculans') reveals two chromosomes and a selective capacity to utilize plant glucans.</title>
        <authorList>
            <consortium name="NISC Comparative Sequencing Program"/>
            <person name="Wegmann U."/>
            <person name="Louis P."/>
            <person name="Goesmann A."/>
            <person name="Henrissat B."/>
            <person name="Duncan S.H."/>
            <person name="Flint H.J."/>
        </authorList>
    </citation>
    <scope>NUCLEOTIDE SEQUENCE</scope>
    <source>
        <strain evidence="1">NBRC 107710</strain>
    </source>
</reference>
<dbReference type="Proteomes" id="UP001156881">
    <property type="component" value="Unassembled WGS sequence"/>
</dbReference>
<evidence type="ECO:0000313" key="4">
    <source>
        <dbReference type="Proteomes" id="UP001156881"/>
    </source>
</evidence>
<dbReference type="AlphaFoldDB" id="A0A7W6ALY6"/>
<evidence type="ECO:0000313" key="1">
    <source>
        <dbReference type="EMBL" id="GLS44424.1"/>
    </source>
</evidence>
<keyword evidence="4" id="KW-1185">Reference proteome</keyword>
<protein>
    <submittedName>
        <fullName evidence="2">Uncharacterized protein</fullName>
    </submittedName>
</protein>
<organism evidence="2 3">
    <name type="scientific">Methylobacterium brachythecii</name>
    <dbReference type="NCBI Taxonomy" id="1176177"/>
    <lineage>
        <taxon>Bacteria</taxon>
        <taxon>Pseudomonadati</taxon>
        <taxon>Pseudomonadota</taxon>
        <taxon>Alphaproteobacteria</taxon>
        <taxon>Hyphomicrobiales</taxon>
        <taxon>Methylobacteriaceae</taxon>
        <taxon>Methylobacterium</taxon>
    </lineage>
</organism>
<dbReference type="RefSeq" id="WP_183510790.1">
    <property type="nucleotide sequence ID" value="NZ_BSPG01000011.1"/>
</dbReference>
<comment type="caution">
    <text evidence="2">The sequence shown here is derived from an EMBL/GenBank/DDBJ whole genome shotgun (WGS) entry which is preliminary data.</text>
</comment>